<dbReference type="STRING" id="1147123.SAMN05443428_107133"/>
<evidence type="ECO:0000256" key="4">
    <source>
        <dbReference type="SAM" id="Coils"/>
    </source>
</evidence>
<protein>
    <recommendedName>
        <fullName evidence="3">Nuclease SbcCD subunit C</fullName>
    </recommendedName>
</protein>
<dbReference type="GO" id="GO:0016887">
    <property type="term" value="F:ATP hydrolysis activity"/>
    <property type="evidence" value="ECO:0007669"/>
    <property type="project" value="InterPro"/>
</dbReference>
<dbReference type="GO" id="GO:0006302">
    <property type="term" value="P:double-strand break repair"/>
    <property type="evidence" value="ECO:0007669"/>
    <property type="project" value="InterPro"/>
</dbReference>
<feature type="coiled-coil region" evidence="4">
    <location>
        <begin position="159"/>
        <end position="247"/>
    </location>
</feature>
<dbReference type="Proteomes" id="UP000190105">
    <property type="component" value="Unassembled WGS sequence"/>
</dbReference>
<dbReference type="Gene3D" id="1.10.287.510">
    <property type="entry name" value="Helix hairpin bin"/>
    <property type="match status" value="1"/>
</dbReference>
<keyword evidence="4" id="KW-0175">Coiled coil</keyword>
<dbReference type="PANTHER" id="PTHR32114">
    <property type="entry name" value="ABC TRANSPORTER ABCH.3"/>
    <property type="match status" value="1"/>
</dbReference>
<dbReference type="OrthoDB" id="267455at2"/>
<dbReference type="InterPro" id="IPR027417">
    <property type="entry name" value="P-loop_NTPase"/>
</dbReference>
<dbReference type="Pfam" id="PF13476">
    <property type="entry name" value="AAA_23"/>
    <property type="match status" value="1"/>
</dbReference>
<organism evidence="6 7">
    <name type="scientific">Caloramator quimbayensis</name>
    <dbReference type="NCBI Taxonomy" id="1147123"/>
    <lineage>
        <taxon>Bacteria</taxon>
        <taxon>Bacillati</taxon>
        <taxon>Bacillota</taxon>
        <taxon>Clostridia</taxon>
        <taxon>Eubacteriales</taxon>
        <taxon>Clostridiaceae</taxon>
        <taxon>Caloramator</taxon>
    </lineage>
</organism>
<dbReference type="SUPFAM" id="SSF52540">
    <property type="entry name" value="P-loop containing nucleoside triphosphate hydrolases"/>
    <property type="match status" value="1"/>
</dbReference>
<evidence type="ECO:0000256" key="2">
    <source>
        <dbReference type="ARBA" id="ARBA00011322"/>
    </source>
</evidence>
<dbReference type="SUPFAM" id="SSF75712">
    <property type="entry name" value="Rad50 coiled-coil Zn hook"/>
    <property type="match status" value="1"/>
</dbReference>
<dbReference type="Gene3D" id="3.40.50.300">
    <property type="entry name" value="P-loop containing nucleotide triphosphate hydrolases"/>
    <property type="match status" value="1"/>
</dbReference>
<evidence type="ECO:0000256" key="1">
    <source>
        <dbReference type="ARBA" id="ARBA00006930"/>
    </source>
</evidence>
<reference evidence="7" key="1">
    <citation type="submission" date="2017-02" db="EMBL/GenBank/DDBJ databases">
        <authorList>
            <person name="Varghese N."/>
            <person name="Submissions S."/>
        </authorList>
    </citation>
    <scope>NUCLEOTIDE SEQUENCE [LARGE SCALE GENOMIC DNA]</scope>
    <source>
        <strain evidence="7">USBA 833</strain>
    </source>
</reference>
<comment type="similarity">
    <text evidence="1">Belongs to the SMC family. SbcC subfamily.</text>
</comment>
<name>A0A1T4XB14_9CLOT</name>
<feature type="domain" description="Rad50/SbcC-type AAA" evidence="5">
    <location>
        <begin position="6"/>
        <end position="244"/>
    </location>
</feature>
<dbReference type="EMBL" id="FUYH01000007">
    <property type="protein sequence ID" value="SKA86746.1"/>
    <property type="molecule type" value="Genomic_DNA"/>
</dbReference>
<feature type="coiled-coil region" evidence="4">
    <location>
        <begin position="408"/>
        <end position="439"/>
    </location>
</feature>
<evidence type="ECO:0000313" key="7">
    <source>
        <dbReference type="Proteomes" id="UP000190105"/>
    </source>
</evidence>
<evidence type="ECO:0000259" key="5">
    <source>
        <dbReference type="Pfam" id="PF13476"/>
    </source>
</evidence>
<keyword evidence="7" id="KW-1185">Reference proteome</keyword>
<evidence type="ECO:0000256" key="3">
    <source>
        <dbReference type="ARBA" id="ARBA00013368"/>
    </source>
</evidence>
<sequence>MRYIKSIEIINFQSHKDTKIIFNEGYNVICGPSDSGKSAIIRALKWVLYNEPKGTDFITQGENSCKVSVTFSDDTTIIRERAKNRNIYRLIDSKGEESIFEGFKNDIPKEILSAHGINKVYIDIDSPESINLASQLEGPFLLDKTGSIKAKAIGKLVGVHIIDEALKELNKDLVNLQGEVKRFSKDYDDINEDLKQYENLENIRKNIEITEINLKILNDKFNKLEKLKSIKNKLLAVENEINEAQDIIIKIGDLDNTISLVSEANSKIILKNKFNNANESLHQILNEINYQKNILDITKHTDSCSLKLIDAANALNRTNILKKLNIQFNSIEDEINKLKRIYEKLKIVDKAKESLESYNNKFDIYIKLNNIKSNLENVESSLKKGYVYISKFNNINEADSNISSIEIINEKLLKLNILKNELLNLNKDLNETNKEIKSSNEYIDNFIKEYTQYLKELGRCPVCLSPIEEHSIEKIINEL</sequence>
<evidence type="ECO:0000313" key="6">
    <source>
        <dbReference type="EMBL" id="SKA86746.1"/>
    </source>
</evidence>
<dbReference type="InterPro" id="IPR038729">
    <property type="entry name" value="Rad50/SbcC_AAA"/>
</dbReference>
<dbReference type="PANTHER" id="PTHR32114:SF2">
    <property type="entry name" value="ABC TRANSPORTER ABCH.3"/>
    <property type="match status" value="1"/>
</dbReference>
<comment type="subunit">
    <text evidence="2">Heterodimer of SbcC and SbcD.</text>
</comment>
<gene>
    <name evidence="6" type="ORF">SAMN05443428_107133</name>
</gene>
<dbReference type="RefSeq" id="WP_078696272.1">
    <property type="nucleotide sequence ID" value="NZ_FUYH01000007.1"/>
</dbReference>
<accession>A0A1T4XB14</accession>
<dbReference type="AlphaFoldDB" id="A0A1T4XB14"/>
<proteinExistence type="inferred from homology"/>
<feature type="coiled-coil region" evidence="4">
    <location>
        <begin position="321"/>
        <end position="348"/>
    </location>
</feature>